<protein>
    <recommendedName>
        <fullName evidence="12">Sugar phosphate transporter domain-containing protein</fullName>
    </recommendedName>
</protein>
<organism evidence="10 11">
    <name type="scientific">Helobdella robusta</name>
    <name type="common">Californian leech</name>
    <dbReference type="NCBI Taxonomy" id="6412"/>
    <lineage>
        <taxon>Eukaryota</taxon>
        <taxon>Metazoa</taxon>
        <taxon>Spiralia</taxon>
        <taxon>Lophotrochozoa</taxon>
        <taxon>Annelida</taxon>
        <taxon>Clitellata</taxon>
        <taxon>Hirudinea</taxon>
        <taxon>Rhynchobdellida</taxon>
        <taxon>Glossiphoniidae</taxon>
        <taxon>Helobdella</taxon>
    </lineage>
</organism>
<name>T1FYQ1_HELRO</name>
<dbReference type="PANTHER" id="PTHR14233:SF4">
    <property type="entry name" value="SOLUTE CARRIER FAMILY 35 MEMBER F2"/>
    <property type="match status" value="1"/>
</dbReference>
<evidence type="ECO:0000256" key="4">
    <source>
        <dbReference type="ARBA" id="ARBA00022692"/>
    </source>
</evidence>
<dbReference type="eggNOG" id="KOG2766">
    <property type="taxonomic scope" value="Eukaryota"/>
</dbReference>
<evidence type="ECO:0000256" key="5">
    <source>
        <dbReference type="ARBA" id="ARBA00022989"/>
    </source>
</evidence>
<proteinExistence type="inferred from homology"/>
<feature type="transmembrane region" description="Helical" evidence="8">
    <location>
        <begin position="30"/>
        <end position="50"/>
    </location>
</feature>
<keyword evidence="6 8" id="KW-0472">Membrane</keyword>
<feature type="transmembrane region" description="Helical" evidence="8">
    <location>
        <begin position="224"/>
        <end position="245"/>
    </location>
</feature>
<feature type="transmembrane region" description="Helical" evidence="8">
    <location>
        <begin position="283"/>
        <end position="300"/>
    </location>
</feature>
<feature type="transmembrane region" description="Helical" evidence="8">
    <location>
        <begin position="161"/>
        <end position="181"/>
    </location>
</feature>
<feature type="transmembrane region" description="Helical" evidence="8">
    <location>
        <begin position="193"/>
        <end position="212"/>
    </location>
</feature>
<dbReference type="Pfam" id="PF06027">
    <property type="entry name" value="SLC35F"/>
    <property type="match status" value="1"/>
</dbReference>
<reference evidence="9 11" key="2">
    <citation type="journal article" date="2013" name="Nature">
        <title>Insights into bilaterian evolution from three spiralian genomes.</title>
        <authorList>
            <person name="Simakov O."/>
            <person name="Marletaz F."/>
            <person name="Cho S.J."/>
            <person name="Edsinger-Gonzales E."/>
            <person name="Havlak P."/>
            <person name="Hellsten U."/>
            <person name="Kuo D.H."/>
            <person name="Larsson T."/>
            <person name="Lv J."/>
            <person name="Arendt D."/>
            <person name="Savage R."/>
            <person name="Osoegawa K."/>
            <person name="de Jong P."/>
            <person name="Grimwood J."/>
            <person name="Chapman J.A."/>
            <person name="Shapiro H."/>
            <person name="Aerts A."/>
            <person name="Otillar R.P."/>
            <person name="Terry A.Y."/>
            <person name="Boore J.L."/>
            <person name="Grigoriev I.V."/>
            <person name="Lindberg D.R."/>
            <person name="Seaver E.C."/>
            <person name="Weisblat D.A."/>
            <person name="Putnam N.H."/>
            <person name="Rokhsar D.S."/>
        </authorList>
    </citation>
    <scope>NUCLEOTIDE SEQUENCE</scope>
</reference>
<dbReference type="InParanoid" id="T1FYQ1"/>
<feature type="transmembrane region" description="Helical" evidence="8">
    <location>
        <begin position="257"/>
        <end position="277"/>
    </location>
</feature>
<gene>
    <name evidence="10" type="primary">20213949</name>
    <name evidence="9" type="ORF">HELRODRAFT_66737</name>
</gene>
<dbReference type="KEGG" id="hro:HELRODRAFT_66737"/>
<evidence type="ECO:0000313" key="9">
    <source>
        <dbReference type="EMBL" id="ESN99428.1"/>
    </source>
</evidence>
<evidence type="ECO:0000256" key="1">
    <source>
        <dbReference type="ARBA" id="ARBA00004141"/>
    </source>
</evidence>
<feature type="transmembrane region" description="Helical" evidence="8">
    <location>
        <begin position="97"/>
        <end position="116"/>
    </location>
</feature>
<dbReference type="OMA" id="IQVFHYS"/>
<dbReference type="CTD" id="20213949"/>
<dbReference type="EMBL" id="KB097143">
    <property type="protein sequence ID" value="ESN99428.1"/>
    <property type="molecule type" value="Genomic_DNA"/>
</dbReference>
<keyword evidence="5 8" id="KW-1133">Transmembrane helix</keyword>
<keyword evidence="4 8" id="KW-0812">Transmembrane</keyword>
<keyword evidence="3" id="KW-0813">Transport</keyword>
<evidence type="ECO:0000256" key="8">
    <source>
        <dbReference type="SAM" id="Phobius"/>
    </source>
</evidence>
<dbReference type="HOGENOM" id="CLU_039639_0_0_1"/>
<dbReference type="STRING" id="6412.T1FYQ1"/>
<dbReference type="GeneID" id="20213949"/>
<keyword evidence="11" id="KW-1185">Reference proteome</keyword>
<evidence type="ECO:0000313" key="10">
    <source>
        <dbReference type="EnsemblMetazoa" id="HelroP66737"/>
    </source>
</evidence>
<dbReference type="EnsemblMetazoa" id="HelroT66737">
    <property type="protein sequence ID" value="HelroP66737"/>
    <property type="gene ID" value="HelroG66737"/>
</dbReference>
<dbReference type="InterPro" id="IPR037185">
    <property type="entry name" value="EmrE-like"/>
</dbReference>
<reference evidence="11" key="1">
    <citation type="submission" date="2012-12" db="EMBL/GenBank/DDBJ databases">
        <authorList>
            <person name="Hellsten U."/>
            <person name="Grimwood J."/>
            <person name="Chapman J.A."/>
            <person name="Shapiro H."/>
            <person name="Aerts A."/>
            <person name="Otillar R.P."/>
            <person name="Terry A.Y."/>
            <person name="Boore J.L."/>
            <person name="Simakov O."/>
            <person name="Marletaz F."/>
            <person name="Cho S.-J."/>
            <person name="Edsinger-Gonzales E."/>
            <person name="Havlak P."/>
            <person name="Kuo D.-H."/>
            <person name="Larsson T."/>
            <person name="Lv J."/>
            <person name="Arendt D."/>
            <person name="Savage R."/>
            <person name="Osoegawa K."/>
            <person name="de Jong P."/>
            <person name="Lindberg D.R."/>
            <person name="Seaver E.C."/>
            <person name="Weisblat D.A."/>
            <person name="Putnam N.H."/>
            <person name="Grigoriev I.V."/>
            <person name="Rokhsar D.S."/>
        </authorList>
    </citation>
    <scope>NUCLEOTIDE SEQUENCE</scope>
</reference>
<evidence type="ECO:0000256" key="7">
    <source>
        <dbReference type="ARBA" id="ARBA00037727"/>
    </source>
</evidence>
<reference evidence="10" key="3">
    <citation type="submission" date="2015-06" db="UniProtKB">
        <authorList>
            <consortium name="EnsemblMetazoa"/>
        </authorList>
    </citation>
    <scope>IDENTIFICATION</scope>
</reference>
<evidence type="ECO:0008006" key="12">
    <source>
        <dbReference type="Google" id="ProtNLM"/>
    </source>
</evidence>
<dbReference type="GO" id="GO:0022857">
    <property type="term" value="F:transmembrane transporter activity"/>
    <property type="evidence" value="ECO:0007669"/>
    <property type="project" value="InterPro"/>
</dbReference>
<dbReference type="InterPro" id="IPR009262">
    <property type="entry name" value="SLC35_F1/F2/F6"/>
</dbReference>
<dbReference type="PANTHER" id="PTHR14233">
    <property type="entry name" value="DUF914-RELATED"/>
    <property type="match status" value="1"/>
</dbReference>
<evidence type="ECO:0000256" key="2">
    <source>
        <dbReference type="ARBA" id="ARBA00007863"/>
    </source>
</evidence>
<sequence>FLSIVLGQCLSLLICGTAVTSGLLQSMSVNVPTAQSLACFCCLTLIFNIWNIKLVGLAGYNDIFRNRTLKYMFLGILEVEANYFIIKAYHYTSVTSVQILDCLTTPTVLLLSKVILKRSFKWSNYLGVVICLVGAGLLVLSDVLTGNHEKSELSYNLSQSWKGNLLCILGAVLYGVSNICQEAIVCKHGSIEYLAMISYFASIVSGVQFAVFERHDFLKVDFSLLFISLPFAFFALCLVVFYSLMSYAIHKTSAISVNLNLLSSDFFSLLAGIFLFHYKFHPLYFASFSLIIFGVVMYNLQSVKSHYEEEAASMSAVVTKEANEIVLEETN</sequence>
<dbReference type="Proteomes" id="UP000015101">
    <property type="component" value="Unassembled WGS sequence"/>
</dbReference>
<evidence type="ECO:0000256" key="3">
    <source>
        <dbReference type="ARBA" id="ARBA00022448"/>
    </source>
</evidence>
<comment type="similarity">
    <text evidence="2">Belongs to the SLC35F solute transporter family.</text>
</comment>
<dbReference type="RefSeq" id="XP_009022463.1">
    <property type="nucleotide sequence ID" value="XM_009024215.1"/>
</dbReference>
<evidence type="ECO:0000313" key="11">
    <source>
        <dbReference type="Proteomes" id="UP000015101"/>
    </source>
</evidence>
<dbReference type="InterPro" id="IPR052221">
    <property type="entry name" value="SLC35F_Transporter"/>
</dbReference>
<dbReference type="AlphaFoldDB" id="T1FYQ1"/>
<dbReference type="EMBL" id="AMQM01001250">
    <property type="status" value="NOT_ANNOTATED_CDS"/>
    <property type="molecule type" value="Genomic_DNA"/>
</dbReference>
<dbReference type="OrthoDB" id="429955at2759"/>
<evidence type="ECO:0000256" key="6">
    <source>
        <dbReference type="ARBA" id="ARBA00023136"/>
    </source>
</evidence>
<dbReference type="GO" id="GO:0016020">
    <property type="term" value="C:membrane"/>
    <property type="evidence" value="ECO:0007669"/>
    <property type="project" value="UniProtKB-SubCell"/>
</dbReference>
<comment type="subcellular location">
    <subcellularLocation>
        <location evidence="1">Membrane</location>
        <topology evidence="1">Multi-pass membrane protein</topology>
    </subcellularLocation>
</comment>
<dbReference type="SUPFAM" id="SSF103481">
    <property type="entry name" value="Multidrug resistance efflux transporter EmrE"/>
    <property type="match status" value="2"/>
</dbReference>
<accession>T1FYQ1</accession>
<feature type="transmembrane region" description="Helical" evidence="8">
    <location>
        <begin position="123"/>
        <end position="141"/>
    </location>
</feature>
<comment type="function">
    <text evidence="7">Putative solute transporter.</text>
</comment>